<name>A0ACC2X3E7_9TREE</name>
<reference evidence="1" key="1">
    <citation type="submission" date="2023-04" db="EMBL/GenBank/DDBJ databases">
        <title>Draft Genome sequencing of Naganishia species isolated from polar environments using Oxford Nanopore Technology.</title>
        <authorList>
            <person name="Leo P."/>
            <person name="Venkateswaran K."/>
        </authorList>
    </citation>
    <scope>NUCLEOTIDE SEQUENCE</scope>
    <source>
        <strain evidence="1">MNA-CCFEE 5262</strain>
    </source>
</reference>
<protein>
    <submittedName>
        <fullName evidence="1">Uncharacterized protein</fullName>
    </submittedName>
</protein>
<accession>A0ACC2X3E7</accession>
<dbReference type="Proteomes" id="UP001230649">
    <property type="component" value="Unassembled WGS sequence"/>
</dbReference>
<keyword evidence="2" id="KW-1185">Reference proteome</keyword>
<organism evidence="1 2">
    <name type="scientific">Naganishia adeliensis</name>
    <dbReference type="NCBI Taxonomy" id="92952"/>
    <lineage>
        <taxon>Eukaryota</taxon>
        <taxon>Fungi</taxon>
        <taxon>Dikarya</taxon>
        <taxon>Basidiomycota</taxon>
        <taxon>Agaricomycotina</taxon>
        <taxon>Tremellomycetes</taxon>
        <taxon>Filobasidiales</taxon>
        <taxon>Filobasidiaceae</taxon>
        <taxon>Naganishia</taxon>
    </lineage>
</organism>
<dbReference type="EMBL" id="JASBWS010000001">
    <property type="protein sequence ID" value="KAJ9117822.1"/>
    <property type="molecule type" value="Genomic_DNA"/>
</dbReference>
<gene>
    <name evidence="1" type="ORF">QFC20_000102</name>
</gene>
<evidence type="ECO:0000313" key="1">
    <source>
        <dbReference type="EMBL" id="KAJ9117822.1"/>
    </source>
</evidence>
<proteinExistence type="predicted"/>
<evidence type="ECO:0000313" key="2">
    <source>
        <dbReference type="Proteomes" id="UP001230649"/>
    </source>
</evidence>
<comment type="caution">
    <text evidence="1">The sequence shown here is derived from an EMBL/GenBank/DDBJ whole genome shotgun (WGS) entry which is preliminary data.</text>
</comment>
<sequence>MSTTTPLFPTAPTSSDLFVNPRTATTTSSSSAPNNTAAGHGWGGGGYGTGQSAYFQTVMFLYYRRRRLRYYQGEEWPFPTLPANGRPGGRRRKEDKDFGETPEMYECLLDVKAGASENTGDVWGGRPTGANAMGQHAIEDFTEWQPVTVKSLDTKAIPAGTTTQNAQDGASGTNSSRPMSLFSRTLSTSRNMFTQNAVQSVSEPSNGSDTTAEKGLSTFTSSNGTAQLPLSVTYLIAMPSTQRDTTAERRPSAMGMDDDEAGEEIPEVALGMTNVSLEIPGISLASSGSSGSEQPETTTKQRRTRKTNHVENAGQTATTTNSAIGQDGTLDLMALLQQGR</sequence>